<evidence type="ECO:0000256" key="7">
    <source>
        <dbReference type="PIRNR" id="PIRNR000124"/>
    </source>
</evidence>
<dbReference type="NCBIfam" id="TIGR03026">
    <property type="entry name" value="NDP-sugDHase"/>
    <property type="match status" value="1"/>
</dbReference>
<dbReference type="PIRSF" id="PIRSF500134">
    <property type="entry name" value="UDPglc_DH_bac"/>
    <property type="match status" value="1"/>
</dbReference>
<dbReference type="GO" id="GO:0003979">
    <property type="term" value="F:UDP-glucose 6-dehydrogenase activity"/>
    <property type="evidence" value="ECO:0007669"/>
    <property type="project" value="UniProtKB-EC"/>
</dbReference>
<evidence type="ECO:0000256" key="3">
    <source>
        <dbReference type="ARBA" id="ARBA00012954"/>
    </source>
</evidence>
<comment type="similarity">
    <text evidence="2 7">Belongs to the UDP-glucose/GDP-mannose dehydrogenase family.</text>
</comment>
<evidence type="ECO:0000256" key="8">
    <source>
        <dbReference type="PIRSR" id="PIRSR500134-1"/>
    </source>
</evidence>
<dbReference type="InterPro" id="IPR017476">
    <property type="entry name" value="UDP-Glc/GDP-Man"/>
</dbReference>
<keyword evidence="13" id="KW-1185">Reference proteome</keyword>
<evidence type="ECO:0000313" key="12">
    <source>
        <dbReference type="EMBL" id="MCT8337787.1"/>
    </source>
</evidence>
<dbReference type="EC" id="1.1.1.22" evidence="3 7"/>
<dbReference type="RefSeq" id="WP_261597895.1">
    <property type="nucleotide sequence ID" value="NZ_VHLL01000005.1"/>
</dbReference>
<dbReference type="EMBL" id="VHLL01000005">
    <property type="protein sequence ID" value="MCT8337787.1"/>
    <property type="molecule type" value="Genomic_DNA"/>
</dbReference>
<dbReference type="PANTHER" id="PTHR43750">
    <property type="entry name" value="UDP-GLUCOSE 6-DEHYDROGENASE TUAD"/>
    <property type="match status" value="1"/>
</dbReference>
<name>A0A9E4ZKI1_9EURY</name>
<accession>A0A9E4ZKI1</accession>
<feature type="binding site" evidence="10">
    <location>
        <position position="122"/>
    </location>
    <ligand>
        <name>NAD(+)</name>
        <dbReference type="ChEBI" id="CHEBI:57540"/>
    </ligand>
</feature>
<feature type="active site" description="Nucleophile" evidence="8">
    <location>
        <position position="264"/>
    </location>
</feature>
<organism evidence="12 13">
    <name type="scientific">Methanoculleus formosensis</name>
    <dbReference type="NCBI Taxonomy" id="2590886"/>
    <lineage>
        <taxon>Archaea</taxon>
        <taxon>Methanobacteriati</taxon>
        <taxon>Methanobacteriota</taxon>
        <taxon>Stenosarchaea group</taxon>
        <taxon>Methanomicrobia</taxon>
        <taxon>Methanomicrobiales</taxon>
        <taxon>Methanomicrobiaceae</taxon>
        <taxon>Methanoculleus</taxon>
    </lineage>
</organism>
<feature type="binding site" evidence="10">
    <location>
        <position position="267"/>
    </location>
    <ligand>
        <name>NAD(+)</name>
        <dbReference type="ChEBI" id="CHEBI:57540"/>
    </ligand>
</feature>
<feature type="binding site" evidence="10">
    <location>
        <position position="331"/>
    </location>
    <ligand>
        <name>NAD(+)</name>
        <dbReference type="ChEBI" id="CHEBI:57540"/>
    </ligand>
</feature>
<feature type="binding site" evidence="9">
    <location>
        <position position="208"/>
    </location>
    <ligand>
        <name>substrate</name>
    </ligand>
</feature>
<dbReference type="SMART" id="SM00984">
    <property type="entry name" value="UDPG_MGDP_dh_C"/>
    <property type="match status" value="1"/>
</dbReference>
<evidence type="ECO:0000256" key="6">
    <source>
        <dbReference type="ARBA" id="ARBA00047473"/>
    </source>
</evidence>
<dbReference type="InterPro" id="IPR014027">
    <property type="entry name" value="UDP-Glc/GDP-Man_DH_C"/>
</dbReference>
<keyword evidence="5 7" id="KW-0520">NAD</keyword>
<dbReference type="PIRSF" id="PIRSF000124">
    <property type="entry name" value="UDPglc_GDPman_dh"/>
    <property type="match status" value="1"/>
</dbReference>
<dbReference type="Pfam" id="PF00984">
    <property type="entry name" value="UDPG_MGDP_dh"/>
    <property type="match status" value="1"/>
</dbReference>
<comment type="caution">
    <text evidence="12">The sequence shown here is derived from an EMBL/GenBank/DDBJ whole genome shotgun (WGS) entry which is preliminary data.</text>
</comment>
<comment type="catalytic activity">
    <reaction evidence="6 7">
        <text>UDP-alpha-D-glucose + 2 NAD(+) + H2O = UDP-alpha-D-glucuronate + 2 NADH + 3 H(+)</text>
        <dbReference type="Rhea" id="RHEA:23596"/>
        <dbReference type="ChEBI" id="CHEBI:15377"/>
        <dbReference type="ChEBI" id="CHEBI:15378"/>
        <dbReference type="ChEBI" id="CHEBI:57540"/>
        <dbReference type="ChEBI" id="CHEBI:57945"/>
        <dbReference type="ChEBI" id="CHEBI:58052"/>
        <dbReference type="ChEBI" id="CHEBI:58885"/>
        <dbReference type="EC" id="1.1.1.22"/>
    </reaction>
</comment>
<dbReference type="AlphaFoldDB" id="A0A9E4ZKI1"/>
<dbReference type="Gene3D" id="3.40.50.720">
    <property type="entry name" value="NAD(P)-binding Rossmann-like Domain"/>
    <property type="match status" value="2"/>
</dbReference>
<feature type="binding site" evidence="9">
    <location>
        <position position="324"/>
    </location>
    <ligand>
        <name>substrate</name>
    </ligand>
</feature>
<evidence type="ECO:0000256" key="4">
    <source>
        <dbReference type="ARBA" id="ARBA00023002"/>
    </source>
</evidence>
<feature type="binding site" evidence="9">
    <location>
        <begin position="253"/>
        <end position="257"/>
    </location>
    <ligand>
        <name>substrate</name>
    </ligand>
</feature>
<proteinExistence type="inferred from homology"/>
<evidence type="ECO:0000313" key="13">
    <source>
        <dbReference type="Proteomes" id="UP001065682"/>
    </source>
</evidence>
<keyword evidence="4 7" id="KW-0560">Oxidoreductase</keyword>
<dbReference type="InterPro" id="IPR001732">
    <property type="entry name" value="UDP-Glc/GDP-Man_DH_N"/>
</dbReference>
<dbReference type="SUPFAM" id="SSF52413">
    <property type="entry name" value="UDP-glucose/GDP-mannose dehydrogenase C-terminal domain"/>
    <property type="match status" value="1"/>
</dbReference>
<evidence type="ECO:0000256" key="10">
    <source>
        <dbReference type="PIRSR" id="PIRSR500134-3"/>
    </source>
</evidence>
<feature type="binding site" evidence="10">
    <location>
        <position position="35"/>
    </location>
    <ligand>
        <name>NAD(+)</name>
        <dbReference type="ChEBI" id="CHEBI:57540"/>
    </ligand>
</feature>
<protein>
    <recommendedName>
        <fullName evidence="3 7">UDP-glucose 6-dehydrogenase</fullName>
        <ecNumber evidence="3 7">1.1.1.22</ecNumber>
    </recommendedName>
</protein>
<dbReference type="Gene3D" id="1.20.5.100">
    <property type="entry name" value="Cytochrome c1, transmembrane anchor, C-terminal"/>
    <property type="match status" value="1"/>
</dbReference>
<dbReference type="GO" id="GO:0051287">
    <property type="term" value="F:NAD binding"/>
    <property type="evidence" value="ECO:0007669"/>
    <property type="project" value="InterPro"/>
</dbReference>
<evidence type="ECO:0000256" key="1">
    <source>
        <dbReference type="ARBA" id="ARBA00004701"/>
    </source>
</evidence>
<evidence type="ECO:0000256" key="2">
    <source>
        <dbReference type="ARBA" id="ARBA00006601"/>
    </source>
</evidence>
<feature type="binding site" evidence="10">
    <location>
        <position position="30"/>
    </location>
    <ligand>
        <name>NAD(+)</name>
        <dbReference type="ChEBI" id="CHEBI:57540"/>
    </ligand>
</feature>
<dbReference type="PANTHER" id="PTHR43750:SF3">
    <property type="entry name" value="UDP-GLUCOSE 6-DEHYDROGENASE TUAD"/>
    <property type="match status" value="1"/>
</dbReference>
<evidence type="ECO:0000256" key="5">
    <source>
        <dbReference type="ARBA" id="ARBA00023027"/>
    </source>
</evidence>
<dbReference type="Pfam" id="PF03721">
    <property type="entry name" value="UDPG_MGDP_dh_N"/>
    <property type="match status" value="1"/>
</dbReference>
<comment type="pathway">
    <text evidence="1">Nucleotide-sugar biosynthesis; UDP-alpha-D-glucuronate biosynthesis; UDP-alpha-D-glucuronate from UDP-alpha-D-glucose: step 1/1.</text>
</comment>
<dbReference type="Pfam" id="PF03720">
    <property type="entry name" value="UDPG_MGDP_dh_C"/>
    <property type="match status" value="1"/>
</dbReference>
<dbReference type="SUPFAM" id="SSF48179">
    <property type="entry name" value="6-phosphogluconate dehydrogenase C-terminal domain-like"/>
    <property type="match status" value="1"/>
</dbReference>
<dbReference type="InterPro" id="IPR036220">
    <property type="entry name" value="UDP-Glc/GDP-Man_DH_C_sf"/>
</dbReference>
<feature type="binding site" evidence="10">
    <location>
        <position position="84"/>
    </location>
    <ligand>
        <name>NAD(+)</name>
        <dbReference type="ChEBI" id="CHEBI:57540"/>
    </ligand>
</feature>
<dbReference type="GO" id="GO:0000271">
    <property type="term" value="P:polysaccharide biosynthetic process"/>
    <property type="evidence" value="ECO:0007669"/>
    <property type="project" value="InterPro"/>
</dbReference>
<dbReference type="InterPro" id="IPR036291">
    <property type="entry name" value="NAD(P)-bd_dom_sf"/>
</dbReference>
<dbReference type="InterPro" id="IPR008927">
    <property type="entry name" value="6-PGluconate_DH-like_C_sf"/>
</dbReference>
<reference evidence="12" key="1">
    <citation type="submission" date="2019-06" db="EMBL/GenBank/DDBJ databases">
        <title>Methanoculleus strain from Tamsui River, Taipei, Taiwan.</title>
        <authorList>
            <person name="You Y.-T."/>
            <person name="Chen S.-C."/>
            <person name="Lai S.-J."/>
            <person name="Lee Y.-C."/>
            <person name="Lai M.-C."/>
        </authorList>
    </citation>
    <scope>NUCLEOTIDE SEQUENCE</scope>
    <source>
        <strain evidence="12">Afa-1</strain>
    </source>
</reference>
<dbReference type="InterPro" id="IPR028357">
    <property type="entry name" value="UDPglc_DH_bac"/>
</dbReference>
<dbReference type="InterPro" id="IPR014026">
    <property type="entry name" value="UDP-Glc/GDP-Man_DH_dimer"/>
</dbReference>
<evidence type="ECO:0000259" key="11">
    <source>
        <dbReference type="SMART" id="SM00984"/>
    </source>
</evidence>
<feature type="binding site" evidence="9">
    <location>
        <position position="261"/>
    </location>
    <ligand>
        <name>substrate</name>
    </ligand>
</feature>
<feature type="binding site" evidence="10">
    <location>
        <position position="159"/>
    </location>
    <ligand>
        <name>NAD(+)</name>
        <dbReference type="ChEBI" id="CHEBI:57540"/>
    </ligand>
</feature>
<dbReference type="Proteomes" id="UP001065682">
    <property type="component" value="Unassembled WGS sequence"/>
</dbReference>
<feature type="binding site" evidence="9">
    <location>
        <begin position="156"/>
        <end position="159"/>
    </location>
    <ligand>
        <name>substrate</name>
    </ligand>
</feature>
<sequence>MKISIIGCGYVGTVTGVCFASFGHDIVFYDIDEKKLDLLARGESPIYEPSLEDLIQKNRQRLVTTSDLTAAVRDTDITFICVGTPSRDDGSIDLTYILSAGATIGKALRETPDFHPVIVKSTVFPGSTEGPIRSALEEASGKQAFVDFGLGSNPEFLREGNAVHDFCVPDRIVLGAGDARTMRALGDLYASFACPKIETSIRTAEMIKYTSNAFLATKISFANEIGNLAKKLGIDAEEVFAGVGLDNRIGPAFFRTGIGFGGSCFPKDVRALIAGAGDHHETLQILHAALRVNEDQPLKLVQLLQAHIPDLKGRRIGILGLAFKPDTDDIRESRAIPVIRALLDAGAVVVAYDPLAMESFSKIFPEIEYAPSAQAVLTADAVLITTEWEEFERLNYSGTTVIDGRRIAAASKTADIYEGVCW</sequence>
<evidence type="ECO:0000256" key="9">
    <source>
        <dbReference type="PIRSR" id="PIRSR500134-2"/>
    </source>
</evidence>
<gene>
    <name evidence="12" type="ORF">FKB36_09900</name>
</gene>
<dbReference type="SUPFAM" id="SSF51735">
    <property type="entry name" value="NAD(P)-binding Rossmann-fold domains"/>
    <property type="match status" value="1"/>
</dbReference>
<feature type="domain" description="UDP-glucose/GDP-mannose dehydrogenase C-terminal" evidence="11">
    <location>
        <begin position="317"/>
        <end position="410"/>
    </location>
</feature>